<sequence length="594" mass="63507">MKKIYSFLLILIVSVTSYAQVIYIDPGHGYGATLSNNPDGRTATEIETNLAVGLKLKTLLTNNCSSVIVRMSRTTNVNGWSNVSARALQAQNWNSDRLISIHCNADGDASNDASATSTATGTETYYSTATKSTANSQSDAIHFAYAKLMNAELALKGSMAKRNSGNPYLRDNLGILGRSTTACLNELGFVDNSSDKAKLLNDSWRDKFALGFYTGLKSNINLACNGAVAAPGTFKLTVTPQCNGTTSRMALSWTASANATSYDIYKDGALWDSNITTTTYTNTNGVVAGANHTYSVKAKNSSGTQTTNSNGTVAVVASKCGTPGSFSASVSAICDGATSKINLSWNASASATSYDVYRNGNLYASDITTTSFENTYLITGGTTFTYYVKAKNTMGTINNSNGTLSVVAKNCTTVSPFSLTLSTVCDGATSVINLSWTPSANATSYDIYRNGNLYASDVTDTSFSNTYLITAGTTFTYYVKAKNALGTIDNSNGTLSIKAKSCAAARMNTDDTNLQEKLVVSFYPNPTNGILNLKVNQDNVHTIQYSIIDINGRIIKEAKMEEMEAIDISNLPSSVYFIRTIVNGQEFVKQIIKE</sequence>
<organism evidence="6 7">
    <name type="scientific">Flavobacterium ardleyense</name>
    <dbReference type="NCBI Taxonomy" id="2038737"/>
    <lineage>
        <taxon>Bacteria</taxon>
        <taxon>Pseudomonadati</taxon>
        <taxon>Bacteroidota</taxon>
        <taxon>Flavobacteriia</taxon>
        <taxon>Flavobacteriales</taxon>
        <taxon>Flavobacteriaceae</taxon>
        <taxon>Flavobacterium</taxon>
    </lineage>
</organism>
<dbReference type="RefSeq" id="WP_379807715.1">
    <property type="nucleotide sequence ID" value="NZ_JBHUOL010000018.1"/>
</dbReference>
<comment type="caution">
    <text evidence="6">The sequence shown here is derived from an EMBL/GenBank/DDBJ whole genome shotgun (WGS) entry which is preliminary data.</text>
</comment>
<evidence type="ECO:0000313" key="6">
    <source>
        <dbReference type="EMBL" id="MFD2909318.1"/>
    </source>
</evidence>
<dbReference type="PANTHER" id="PTHR30404:SF0">
    <property type="entry name" value="N-ACETYLMURAMOYL-L-ALANINE AMIDASE AMIC"/>
    <property type="match status" value="1"/>
</dbReference>
<evidence type="ECO:0000256" key="1">
    <source>
        <dbReference type="ARBA" id="ARBA00001561"/>
    </source>
</evidence>
<dbReference type="SUPFAM" id="SSF53187">
    <property type="entry name" value="Zn-dependent exopeptidases"/>
    <property type="match status" value="1"/>
</dbReference>
<dbReference type="NCBIfam" id="TIGR04183">
    <property type="entry name" value="Por_Secre_tail"/>
    <property type="match status" value="1"/>
</dbReference>
<dbReference type="InterPro" id="IPR002508">
    <property type="entry name" value="MurNAc-LAA_cat"/>
</dbReference>
<dbReference type="InterPro" id="IPR026444">
    <property type="entry name" value="Secre_tail"/>
</dbReference>
<feature type="domain" description="MurNAc-LAA" evidence="5">
    <location>
        <begin position="87"/>
        <end position="217"/>
    </location>
</feature>
<keyword evidence="3" id="KW-0732">Signal</keyword>
<dbReference type="Gene3D" id="2.60.40.10">
    <property type="entry name" value="Immunoglobulins"/>
    <property type="match status" value="3"/>
</dbReference>
<comment type="catalytic activity">
    <reaction evidence="1">
        <text>Hydrolyzes the link between N-acetylmuramoyl residues and L-amino acid residues in certain cell-wall glycopeptides.</text>
        <dbReference type="EC" id="3.5.1.28"/>
    </reaction>
</comment>
<evidence type="ECO:0000256" key="2">
    <source>
        <dbReference type="ARBA" id="ARBA00011901"/>
    </source>
</evidence>
<protein>
    <recommendedName>
        <fullName evidence="2">N-acetylmuramoyl-L-alanine amidase</fullName>
        <ecNumber evidence="2">3.5.1.28</ecNumber>
    </recommendedName>
</protein>
<evidence type="ECO:0000256" key="4">
    <source>
        <dbReference type="ARBA" id="ARBA00022801"/>
    </source>
</evidence>
<gene>
    <name evidence="6" type="ORF">ACFSX9_11330</name>
</gene>
<evidence type="ECO:0000313" key="7">
    <source>
        <dbReference type="Proteomes" id="UP001597549"/>
    </source>
</evidence>
<keyword evidence="4 6" id="KW-0378">Hydrolase</keyword>
<name>A0ABW5ZB38_9FLAO</name>
<dbReference type="EC" id="3.5.1.28" evidence="2"/>
<keyword evidence="7" id="KW-1185">Reference proteome</keyword>
<evidence type="ECO:0000256" key="3">
    <source>
        <dbReference type="ARBA" id="ARBA00022729"/>
    </source>
</evidence>
<dbReference type="Proteomes" id="UP001597549">
    <property type="component" value="Unassembled WGS sequence"/>
</dbReference>
<dbReference type="CDD" id="cd02696">
    <property type="entry name" value="MurNAc-LAA"/>
    <property type="match status" value="1"/>
</dbReference>
<dbReference type="InterPro" id="IPR013783">
    <property type="entry name" value="Ig-like_fold"/>
</dbReference>
<dbReference type="PANTHER" id="PTHR30404">
    <property type="entry name" value="N-ACETYLMURAMOYL-L-ALANINE AMIDASE"/>
    <property type="match status" value="1"/>
</dbReference>
<proteinExistence type="predicted"/>
<dbReference type="EMBL" id="JBHUOL010000018">
    <property type="protein sequence ID" value="MFD2909318.1"/>
    <property type="molecule type" value="Genomic_DNA"/>
</dbReference>
<accession>A0ABW5ZB38</accession>
<dbReference type="SMART" id="SM00646">
    <property type="entry name" value="Ami_3"/>
    <property type="match status" value="1"/>
</dbReference>
<dbReference type="Gene3D" id="3.40.630.40">
    <property type="entry name" value="Zn-dependent exopeptidases"/>
    <property type="match status" value="1"/>
</dbReference>
<dbReference type="InterPro" id="IPR050695">
    <property type="entry name" value="N-acetylmuramoyl_amidase_3"/>
</dbReference>
<reference evidence="7" key="1">
    <citation type="journal article" date="2019" name="Int. J. Syst. Evol. Microbiol.">
        <title>The Global Catalogue of Microorganisms (GCM) 10K type strain sequencing project: providing services to taxonomists for standard genome sequencing and annotation.</title>
        <authorList>
            <consortium name="The Broad Institute Genomics Platform"/>
            <consortium name="The Broad Institute Genome Sequencing Center for Infectious Disease"/>
            <person name="Wu L."/>
            <person name="Ma J."/>
        </authorList>
    </citation>
    <scope>NUCLEOTIDE SEQUENCE [LARGE SCALE GENOMIC DNA]</scope>
    <source>
        <strain evidence="7">KCTC 52644</strain>
    </source>
</reference>
<dbReference type="GO" id="GO:0008745">
    <property type="term" value="F:N-acetylmuramoyl-L-alanine amidase activity"/>
    <property type="evidence" value="ECO:0007669"/>
    <property type="project" value="UniProtKB-EC"/>
</dbReference>
<dbReference type="Pfam" id="PF01520">
    <property type="entry name" value="Amidase_3"/>
    <property type="match status" value="1"/>
</dbReference>
<dbReference type="Pfam" id="PF18962">
    <property type="entry name" value="Por_Secre_tail"/>
    <property type="match status" value="1"/>
</dbReference>
<evidence type="ECO:0000259" key="5">
    <source>
        <dbReference type="SMART" id="SM00646"/>
    </source>
</evidence>